<sequence>MLVVAGLFINVKNEKNGKKKSCQNVKVPRPLNAVEQRLYGWVEEAVFTQPSVLLADDFPELRRSMRLTEDVTAEGDFVLEAAGPSDRLPIQASGDGPHYLWVYQELFTRLGVRLPFTDFQQEVMTRCRVAVSQLHLNGWAILRTFEWVCLYFGFRPTCRLFMYIYDILIPPTGNCFISFRAHQGRKLFGSFEESIQEFKWHYFKVLSSPGRRAFWLNDEGKPFPWVYWNRGVKDFTVQTLDPLEMAVCYFLLSLPAGLPKKNDFTCRWILDYSDAEVKEYFDSLLLVKMKQSKLDRMMSMLYDPGRMAPRSVLPTGLGTSSSSAAPVFVTPTSVPPEGISTPTPPSASGGSKAKKGGSKRERTPVVNVEKEEGAKEDPSADLKPKRQKKGGKRMDFTDRVLGEDVACEHPVNPLELAFPKEYNFRKALDAGLTTFSVRKPLQTMLSDQLLEESWRLSCQSLACLQALVAKTKAEEELLAAQDQVTLLKAERDSAMAYLPLKEKVDALNDDLSVKEGERQSALERVSRFEEDIKVMQAELKSCRASLEQERGRAEAAEKKVEELSSSLRQSQFDLGAANETATYWCTKWKKLATDAQEMCQETLEIVLDQVSHFCSGVDFSTISLKSRWGPKGRRTYVPEGAPSGDVDMAEASPVVGQG</sequence>
<evidence type="ECO:0000256" key="2">
    <source>
        <dbReference type="SAM" id="MobiDB-lite"/>
    </source>
</evidence>
<dbReference type="PANTHER" id="PTHR31099:SF28">
    <property type="entry name" value="F5J5.12"/>
    <property type="match status" value="1"/>
</dbReference>
<evidence type="ECO:0000256" key="1">
    <source>
        <dbReference type="SAM" id="Coils"/>
    </source>
</evidence>
<organism evidence="3 4">
    <name type="scientific">Stylosanthes scabra</name>
    <dbReference type="NCBI Taxonomy" id="79078"/>
    <lineage>
        <taxon>Eukaryota</taxon>
        <taxon>Viridiplantae</taxon>
        <taxon>Streptophyta</taxon>
        <taxon>Embryophyta</taxon>
        <taxon>Tracheophyta</taxon>
        <taxon>Spermatophyta</taxon>
        <taxon>Magnoliopsida</taxon>
        <taxon>eudicotyledons</taxon>
        <taxon>Gunneridae</taxon>
        <taxon>Pentapetalae</taxon>
        <taxon>rosids</taxon>
        <taxon>fabids</taxon>
        <taxon>Fabales</taxon>
        <taxon>Fabaceae</taxon>
        <taxon>Papilionoideae</taxon>
        <taxon>50 kb inversion clade</taxon>
        <taxon>dalbergioids sensu lato</taxon>
        <taxon>Dalbergieae</taxon>
        <taxon>Pterocarpus clade</taxon>
        <taxon>Stylosanthes</taxon>
    </lineage>
</organism>
<accession>A0ABU6V1H0</accession>
<dbReference type="PANTHER" id="PTHR31099">
    <property type="entry name" value="OS06G0165300 PROTEIN"/>
    <property type="match status" value="1"/>
</dbReference>
<protein>
    <recommendedName>
        <fullName evidence="5">Transposase (Putative), gypsy type</fullName>
    </recommendedName>
</protein>
<dbReference type="Proteomes" id="UP001341840">
    <property type="component" value="Unassembled WGS sequence"/>
</dbReference>
<dbReference type="EMBL" id="JASCZI010151040">
    <property type="protein sequence ID" value="MED6167461.1"/>
    <property type="molecule type" value="Genomic_DNA"/>
</dbReference>
<gene>
    <name evidence="3" type="ORF">PIB30_002943</name>
</gene>
<evidence type="ECO:0000313" key="3">
    <source>
        <dbReference type="EMBL" id="MED6167461.1"/>
    </source>
</evidence>
<name>A0ABU6V1H0_9FABA</name>
<reference evidence="3 4" key="1">
    <citation type="journal article" date="2023" name="Plants (Basel)">
        <title>Bridging the Gap: Combining Genomics and Transcriptomics Approaches to Understand Stylosanthes scabra, an Orphan Legume from the Brazilian Caatinga.</title>
        <authorList>
            <person name="Ferreira-Neto J.R.C."/>
            <person name="da Silva M.D."/>
            <person name="Binneck E."/>
            <person name="de Melo N.F."/>
            <person name="da Silva R.H."/>
            <person name="de Melo A.L.T.M."/>
            <person name="Pandolfi V."/>
            <person name="Bustamante F.O."/>
            <person name="Brasileiro-Vidal A.C."/>
            <person name="Benko-Iseppon A.M."/>
        </authorList>
    </citation>
    <scope>NUCLEOTIDE SEQUENCE [LARGE SCALE GENOMIC DNA]</scope>
    <source>
        <tissue evidence="3">Leaves</tissue>
    </source>
</reference>
<proteinExistence type="predicted"/>
<keyword evidence="4" id="KW-1185">Reference proteome</keyword>
<evidence type="ECO:0008006" key="5">
    <source>
        <dbReference type="Google" id="ProtNLM"/>
    </source>
</evidence>
<feature type="region of interest" description="Disordered" evidence="2">
    <location>
        <begin position="312"/>
        <end position="394"/>
    </location>
</feature>
<feature type="coiled-coil region" evidence="1">
    <location>
        <begin position="518"/>
        <end position="573"/>
    </location>
</feature>
<evidence type="ECO:0000313" key="4">
    <source>
        <dbReference type="Proteomes" id="UP001341840"/>
    </source>
</evidence>
<feature type="compositionally biased region" description="Basic and acidic residues" evidence="2">
    <location>
        <begin position="358"/>
        <end position="384"/>
    </location>
</feature>
<comment type="caution">
    <text evidence="3">The sequence shown here is derived from an EMBL/GenBank/DDBJ whole genome shotgun (WGS) entry which is preliminary data.</text>
</comment>
<feature type="region of interest" description="Disordered" evidence="2">
    <location>
        <begin position="634"/>
        <end position="658"/>
    </location>
</feature>
<keyword evidence="1" id="KW-0175">Coiled coil</keyword>